<dbReference type="Proteomes" id="UP001214521">
    <property type="component" value="Unassembled WGS sequence"/>
</dbReference>
<proteinExistence type="predicted"/>
<dbReference type="RefSeq" id="WP_164158777.1">
    <property type="nucleotide sequence ID" value="NZ_VKQR01000028.1"/>
</dbReference>
<sequence>MPIEVELPDGSIAEFPDGMPDDQINAVLQRQFGGGQTPVIDLPAVQALPPDFSDVTSSVDSTAAGRQADGWRAGPLRDAAFSLRSVLQGGGSLLGALGGDALGALETKITGQPVASFRDNAGRLADAIGLPQAQTAGDRVLGDVGEALTGTALTLGGGAALNAGRAVAPTLTTAAPAPTAVPGLAERAGEFLTAQPVLQAISTVGSSGAAGLARESGAGPAGQLAAALAGGIGPAALMQGGAAAVRGAVRGRSGEAMRNTIADFEALGTTPSVGQASGNTNLQGVENLLAGAPTSSGVMRRFAEGQGNDIAKNLGERSRALAADPTRQNAGMAIEKGVASFKGDVTARRRALYDAVDQLVPSDTPVRLDRTNSELARLTAVDPGAPASAASMIPDEVTQLARNIASDLGEGGTALPYQTFKDLRSNLGNGLFDFTLTPDRATSQLRGVYRAMGDDIEAAVQAQGGKAPEALARANAYFKSTQEQLKQLERVVNKAGGPEKVYNAVMAGAGEGGTTLKRVMEALPDEGKKSLTAAVLNRMGRPTPGQAGLPAEQFSPGTFMTNWSKLSDEARRELFGHYGPGFAKDMDQIARVADNIKSGSQVFANPSGSANRAAAYTYGAALVASLMDVSGVSTASLLGSGAGANVVARAMVNPRFVKWLARATTAPVGSVAGSLASLRNIATNTNDPQLQQIAEQLGNAEEEDGQAAE</sequence>
<reference evidence="1" key="1">
    <citation type="submission" date="2022-07" db="EMBL/GenBank/DDBJ databases">
        <authorList>
            <consortium name="Clinical and Environmental Microbiology Branch: Whole genome sequencing antimicrobial resistance pathogens in the healthcare setting"/>
        </authorList>
    </citation>
    <scope>NUCLEOTIDE SEQUENCE</scope>
    <source>
        <strain evidence="1">Stenotrophomonas_maltophilia_2021CK-00905</strain>
    </source>
</reference>
<evidence type="ECO:0000313" key="2">
    <source>
        <dbReference type="Proteomes" id="UP001214521"/>
    </source>
</evidence>
<evidence type="ECO:0000313" key="1">
    <source>
        <dbReference type="EMBL" id="EKT4441308.1"/>
    </source>
</evidence>
<dbReference type="EMBL" id="ABLOMU010000017">
    <property type="protein sequence ID" value="EKT4441308.1"/>
    <property type="molecule type" value="Genomic_DNA"/>
</dbReference>
<accession>A0AAI9C8E5</accession>
<dbReference type="AlphaFoldDB" id="A0AAI9C8E5"/>
<name>A0AAI9C8E5_STEMA</name>
<protein>
    <submittedName>
        <fullName evidence="1">Uncharacterized protein</fullName>
    </submittedName>
</protein>
<organism evidence="1 2">
    <name type="scientific">Stenotrophomonas maltophilia</name>
    <name type="common">Pseudomonas maltophilia</name>
    <name type="synonym">Xanthomonas maltophilia</name>
    <dbReference type="NCBI Taxonomy" id="40324"/>
    <lineage>
        <taxon>Bacteria</taxon>
        <taxon>Pseudomonadati</taxon>
        <taxon>Pseudomonadota</taxon>
        <taxon>Gammaproteobacteria</taxon>
        <taxon>Lysobacterales</taxon>
        <taxon>Lysobacteraceae</taxon>
        <taxon>Stenotrophomonas</taxon>
        <taxon>Stenotrophomonas maltophilia group</taxon>
    </lineage>
</organism>
<gene>
    <name evidence="1" type="ORF">QEK83_001958</name>
</gene>
<comment type="caution">
    <text evidence="1">The sequence shown here is derived from an EMBL/GenBank/DDBJ whole genome shotgun (WGS) entry which is preliminary data.</text>
</comment>